<dbReference type="SUPFAM" id="SSF111384">
    <property type="entry name" value="OmpH-like"/>
    <property type="match status" value="1"/>
</dbReference>
<feature type="signal peptide" evidence="3">
    <location>
        <begin position="1"/>
        <end position="19"/>
    </location>
</feature>
<comment type="similarity">
    <text evidence="1">Belongs to the Skp family.</text>
</comment>
<feature type="chain" id="PRO_5014430379" evidence="3">
    <location>
        <begin position="20"/>
        <end position="158"/>
    </location>
</feature>
<keyword evidence="5" id="KW-1185">Reference proteome</keyword>
<comment type="caution">
    <text evidence="4">The sequence shown here is derived from an EMBL/GenBank/DDBJ whole genome shotgun (WGS) entry which is preliminary data.</text>
</comment>
<dbReference type="Proteomes" id="UP000236569">
    <property type="component" value="Unassembled WGS sequence"/>
</dbReference>
<proteinExistence type="inferred from homology"/>
<dbReference type="InterPro" id="IPR024930">
    <property type="entry name" value="Skp_dom_sf"/>
</dbReference>
<dbReference type="PANTHER" id="PTHR35089:SF1">
    <property type="entry name" value="CHAPERONE PROTEIN SKP"/>
    <property type="match status" value="1"/>
</dbReference>
<dbReference type="Pfam" id="PF03938">
    <property type="entry name" value="OmpH"/>
    <property type="match status" value="1"/>
</dbReference>
<accession>A0A2I9CTA5</accession>
<dbReference type="AlphaFoldDB" id="A0A2I9CTA5"/>
<evidence type="ECO:0000313" key="4">
    <source>
        <dbReference type="EMBL" id="GBF04982.1"/>
    </source>
</evidence>
<organism evidence="4 5">
    <name type="scientific">Deinococcus aerius</name>
    <dbReference type="NCBI Taxonomy" id="200253"/>
    <lineage>
        <taxon>Bacteria</taxon>
        <taxon>Thermotogati</taxon>
        <taxon>Deinococcota</taxon>
        <taxon>Deinococci</taxon>
        <taxon>Deinococcales</taxon>
        <taxon>Deinococcaceae</taxon>
        <taxon>Deinococcus</taxon>
    </lineage>
</organism>
<dbReference type="Gene3D" id="3.30.910.20">
    <property type="entry name" value="Skp domain"/>
    <property type="match status" value="1"/>
</dbReference>
<dbReference type="PANTHER" id="PTHR35089">
    <property type="entry name" value="CHAPERONE PROTEIN SKP"/>
    <property type="match status" value="1"/>
</dbReference>
<dbReference type="OrthoDB" id="73897at2"/>
<dbReference type="GO" id="GO:0005829">
    <property type="term" value="C:cytosol"/>
    <property type="evidence" value="ECO:0007669"/>
    <property type="project" value="TreeGrafter"/>
</dbReference>
<gene>
    <name evidence="4" type="ORF">DAERI_030148</name>
</gene>
<reference evidence="5" key="1">
    <citation type="submission" date="2018-01" db="EMBL/GenBank/DDBJ databases">
        <title>Draft Genome Sequence of the Radioresistant Bacterium Deinococcus aerius TR0125, Isolated from the Higher Atmosphere above Japan.</title>
        <authorList>
            <person name="Satoh K."/>
            <person name="Arai H."/>
            <person name="Sanzen T."/>
            <person name="Kawaguchi Y."/>
            <person name="Hayashi H."/>
            <person name="Yokobori S."/>
            <person name="Yamagishi A."/>
            <person name="Oono Y."/>
            <person name="Narumi I."/>
        </authorList>
    </citation>
    <scope>NUCLEOTIDE SEQUENCE [LARGE SCALE GENOMIC DNA]</scope>
    <source>
        <strain evidence="5">TR0125</strain>
    </source>
</reference>
<evidence type="ECO:0000256" key="3">
    <source>
        <dbReference type="SAM" id="SignalP"/>
    </source>
</evidence>
<dbReference type="GO" id="GO:0050821">
    <property type="term" value="P:protein stabilization"/>
    <property type="evidence" value="ECO:0007669"/>
    <property type="project" value="TreeGrafter"/>
</dbReference>
<protein>
    <submittedName>
        <fullName evidence="4">Outer membrane chaperone Skp</fullName>
    </submittedName>
</protein>
<dbReference type="EMBL" id="BFAG01000003">
    <property type="protein sequence ID" value="GBF04982.1"/>
    <property type="molecule type" value="Genomic_DNA"/>
</dbReference>
<name>A0A2I9CTA5_9DEIO</name>
<dbReference type="RefSeq" id="WP_103128439.1">
    <property type="nucleotide sequence ID" value="NZ_BFAG01000003.1"/>
</dbReference>
<keyword evidence="2 3" id="KW-0732">Signal</keyword>
<dbReference type="SMART" id="SM00935">
    <property type="entry name" value="OmpH"/>
    <property type="match status" value="1"/>
</dbReference>
<evidence type="ECO:0000256" key="2">
    <source>
        <dbReference type="ARBA" id="ARBA00022729"/>
    </source>
</evidence>
<dbReference type="GO" id="GO:0051082">
    <property type="term" value="F:unfolded protein binding"/>
    <property type="evidence" value="ECO:0007669"/>
    <property type="project" value="InterPro"/>
</dbReference>
<dbReference type="InterPro" id="IPR005632">
    <property type="entry name" value="Chaperone_Skp"/>
</dbReference>
<sequence length="158" mass="16701">MRKAFLILPLALLTTVPHAQQRKGRVGFVDVQRVVATLPGSSGYLSLSKKVDADLAKKQARIQQLAAKAAATRSAADQQALGHAQRDFLATQKGHQSRLSTAFAPLASKVNAAVASAAKSNGYSVVLDRRIAAQSRLVVYANAQATDLTAAVIKALKK</sequence>
<evidence type="ECO:0000256" key="1">
    <source>
        <dbReference type="ARBA" id="ARBA00009091"/>
    </source>
</evidence>
<evidence type="ECO:0000313" key="5">
    <source>
        <dbReference type="Proteomes" id="UP000236569"/>
    </source>
</evidence>